<keyword evidence="2" id="KW-1185">Reference proteome</keyword>
<proteinExistence type="predicted"/>
<dbReference type="EMBL" id="CAJJDP010000141">
    <property type="protein sequence ID" value="CAD8207348.1"/>
    <property type="molecule type" value="Genomic_DNA"/>
</dbReference>
<sequence length="117" mass="13769">MLISNCPNRDSFTLNRNCIFFGHLFFEVFQNNYCSEIFYYLHIQFNRYLEEQSQFCNQVSSYAISQQNLVQSMTQQKHEANGTGQLIFLTRVIKQQIKFESGTSLSRTADQELKCLN</sequence>
<reference evidence="1" key="1">
    <citation type="submission" date="2021-01" db="EMBL/GenBank/DDBJ databases">
        <authorList>
            <consortium name="Genoscope - CEA"/>
            <person name="William W."/>
        </authorList>
    </citation>
    <scope>NUCLEOTIDE SEQUENCE</scope>
</reference>
<evidence type="ECO:0000313" key="1">
    <source>
        <dbReference type="EMBL" id="CAD8207348.1"/>
    </source>
</evidence>
<gene>
    <name evidence="1" type="ORF">POCTA_138.1.T1400186</name>
</gene>
<dbReference type="Proteomes" id="UP000683925">
    <property type="component" value="Unassembled WGS sequence"/>
</dbReference>
<protein>
    <submittedName>
        <fullName evidence="1">Uncharacterized protein</fullName>
    </submittedName>
</protein>
<organism evidence="1 2">
    <name type="scientific">Paramecium octaurelia</name>
    <dbReference type="NCBI Taxonomy" id="43137"/>
    <lineage>
        <taxon>Eukaryota</taxon>
        <taxon>Sar</taxon>
        <taxon>Alveolata</taxon>
        <taxon>Ciliophora</taxon>
        <taxon>Intramacronucleata</taxon>
        <taxon>Oligohymenophorea</taxon>
        <taxon>Peniculida</taxon>
        <taxon>Parameciidae</taxon>
        <taxon>Paramecium</taxon>
    </lineage>
</organism>
<evidence type="ECO:0000313" key="2">
    <source>
        <dbReference type="Proteomes" id="UP000683925"/>
    </source>
</evidence>
<accession>A0A8S1Y3X2</accession>
<dbReference type="AlphaFoldDB" id="A0A8S1Y3X2"/>
<name>A0A8S1Y3X2_PAROT</name>
<comment type="caution">
    <text evidence="1">The sequence shown here is derived from an EMBL/GenBank/DDBJ whole genome shotgun (WGS) entry which is preliminary data.</text>
</comment>